<keyword evidence="4" id="KW-1185">Reference proteome</keyword>
<comment type="caution">
    <text evidence="3">The sequence shown here is derived from an EMBL/GenBank/DDBJ whole genome shotgun (WGS) entry which is preliminary data.</text>
</comment>
<dbReference type="AlphaFoldDB" id="A0A7W5GBM9"/>
<proteinExistence type="predicted"/>
<evidence type="ECO:0000313" key="4">
    <source>
        <dbReference type="Proteomes" id="UP000518605"/>
    </source>
</evidence>
<protein>
    <submittedName>
        <fullName evidence="3">Uncharacterized protein</fullName>
    </submittedName>
</protein>
<name>A0A7W5GBM9_9BACL</name>
<feature type="compositionally biased region" description="Polar residues" evidence="1">
    <location>
        <begin position="39"/>
        <end position="49"/>
    </location>
</feature>
<feature type="compositionally biased region" description="Low complexity" evidence="1">
    <location>
        <begin position="27"/>
        <end position="38"/>
    </location>
</feature>
<evidence type="ECO:0000256" key="2">
    <source>
        <dbReference type="SAM" id="SignalP"/>
    </source>
</evidence>
<reference evidence="3 4" key="1">
    <citation type="submission" date="2020-08" db="EMBL/GenBank/DDBJ databases">
        <title>Genomic Encyclopedia of Type Strains, Phase III (KMG-III): the genomes of soil and plant-associated and newly described type strains.</title>
        <authorList>
            <person name="Whitman W."/>
        </authorList>
    </citation>
    <scope>NUCLEOTIDE SEQUENCE [LARGE SCALE GENOMIC DNA]</scope>
    <source>
        <strain evidence="3 4">CECT 8234</strain>
    </source>
</reference>
<keyword evidence="2" id="KW-0732">Signal</keyword>
<feature type="chain" id="PRO_5031037502" evidence="2">
    <location>
        <begin position="28"/>
        <end position="177"/>
    </location>
</feature>
<feature type="region of interest" description="Disordered" evidence="1">
    <location>
        <begin position="27"/>
        <end position="66"/>
    </location>
</feature>
<accession>A0A7W5GBM9</accession>
<evidence type="ECO:0000256" key="1">
    <source>
        <dbReference type="SAM" id="MobiDB-lite"/>
    </source>
</evidence>
<evidence type="ECO:0000313" key="3">
    <source>
        <dbReference type="EMBL" id="MBB3153971.1"/>
    </source>
</evidence>
<dbReference type="Proteomes" id="UP000518605">
    <property type="component" value="Unassembled WGS sequence"/>
</dbReference>
<dbReference type="PROSITE" id="PS51257">
    <property type="entry name" value="PROKAR_LIPOPROTEIN"/>
    <property type="match status" value="1"/>
</dbReference>
<gene>
    <name evidence="3" type="ORF">FHS16_004047</name>
</gene>
<feature type="signal peptide" evidence="2">
    <location>
        <begin position="1"/>
        <end position="27"/>
    </location>
</feature>
<sequence>MKKKMWSHTVMSFALVMALGACGNAAAENNPNEPNGENVQDTSTNNAVGQTADPAVNGNETSVNDTTGAEKVPAYLPKDFPLPQDAEITTAHSSETDGKKSVLLIFSTKESMESVAKTYKDYFDAQNLDEAGQTIDDNNLIIQGMNTEKKHSWSMIGGPLASPQEDIVQLTVTWTEI</sequence>
<organism evidence="3 4">
    <name type="scientific">Paenibacillus endophyticus</name>
    <dbReference type="NCBI Taxonomy" id="1294268"/>
    <lineage>
        <taxon>Bacteria</taxon>
        <taxon>Bacillati</taxon>
        <taxon>Bacillota</taxon>
        <taxon>Bacilli</taxon>
        <taxon>Bacillales</taxon>
        <taxon>Paenibacillaceae</taxon>
        <taxon>Paenibacillus</taxon>
    </lineage>
</organism>
<dbReference type="EMBL" id="JACHXW010000013">
    <property type="protein sequence ID" value="MBB3153971.1"/>
    <property type="molecule type" value="Genomic_DNA"/>
</dbReference>
<dbReference type="RefSeq" id="WP_183566553.1">
    <property type="nucleotide sequence ID" value="NZ_CBCSLB010000013.1"/>
</dbReference>